<dbReference type="InterPro" id="IPR012677">
    <property type="entry name" value="Nucleotide-bd_a/b_plait_sf"/>
</dbReference>
<keyword evidence="13" id="KW-1185">Reference proteome</keyword>
<dbReference type="FunCoup" id="D2V9Y0">
    <property type="interactions" value="548"/>
</dbReference>
<sequence>MQQPQQEITGDDQEQIMPNNTIYINNINEKIKVPTLKKQLYSMFGQFGEVLDVIASRYEKTRGQAFIVFKDVATATAAKKKLNGYVFHDKPMHINFAKSKSDATAKLDGNYEEYKAKRKVKQESSKQSRREENLVPSSVLFIENLPRDVEKSSELLETLFNNYDGYKKLRLVGEKGVAFVEYETIEQATSAREGLQSWKIKQQPMRISFKKM</sequence>
<evidence type="ECO:0000256" key="1">
    <source>
        <dbReference type="ARBA" id="ARBA00004123"/>
    </source>
</evidence>
<evidence type="ECO:0000256" key="8">
    <source>
        <dbReference type="ARBA" id="ARBA00023242"/>
    </source>
</evidence>
<gene>
    <name evidence="12" type="ORF">NAEGRDRAFT_60473</name>
</gene>
<protein>
    <submittedName>
        <fullName evidence="12">Predicted protein</fullName>
    </submittedName>
</protein>
<dbReference type="FunFam" id="3.30.70.330:FF:000039">
    <property type="entry name" value="U1 small nuclear ribonucleoprotein A"/>
    <property type="match status" value="1"/>
</dbReference>
<comment type="similarity">
    <text evidence="2">Belongs to the RRM U1 A/B'' family.</text>
</comment>
<dbReference type="GO" id="GO:0005681">
    <property type="term" value="C:spliceosomal complex"/>
    <property type="evidence" value="ECO:0007669"/>
    <property type="project" value="UniProtKB-KW"/>
</dbReference>
<keyword evidence="7" id="KW-0508">mRNA splicing</keyword>
<dbReference type="GO" id="GO:0003723">
    <property type="term" value="F:RNA binding"/>
    <property type="evidence" value="ECO:0007669"/>
    <property type="project" value="UniProtKB-UniRule"/>
</dbReference>
<dbReference type="AlphaFoldDB" id="D2V9Y0"/>
<evidence type="ECO:0000256" key="4">
    <source>
        <dbReference type="ARBA" id="ARBA00022728"/>
    </source>
</evidence>
<dbReference type="CDD" id="cd12247">
    <property type="entry name" value="RRM2_U1A_like"/>
    <property type="match status" value="1"/>
</dbReference>
<dbReference type="GeneID" id="8859447"/>
<dbReference type="FunFam" id="3.30.70.330:FF:000029">
    <property type="entry name" value="U2 small nuclear ribonucleoprotein B"/>
    <property type="match status" value="1"/>
</dbReference>
<dbReference type="Proteomes" id="UP000006671">
    <property type="component" value="Unassembled WGS sequence"/>
</dbReference>
<comment type="subcellular location">
    <subcellularLocation>
        <location evidence="1">Nucleus</location>
    </subcellularLocation>
</comment>
<dbReference type="GO" id="GO:0006397">
    <property type="term" value="P:mRNA processing"/>
    <property type="evidence" value="ECO:0007669"/>
    <property type="project" value="UniProtKB-KW"/>
</dbReference>
<dbReference type="GO" id="GO:0030532">
    <property type="term" value="C:small nuclear ribonucleoprotein complex"/>
    <property type="evidence" value="ECO:0007669"/>
    <property type="project" value="UniProtKB-ARBA"/>
</dbReference>
<keyword evidence="4" id="KW-0747">Spliceosome</keyword>
<evidence type="ECO:0000256" key="9">
    <source>
        <dbReference type="ARBA" id="ARBA00023274"/>
    </source>
</evidence>
<evidence type="ECO:0000313" key="13">
    <source>
        <dbReference type="Proteomes" id="UP000006671"/>
    </source>
</evidence>
<dbReference type="OMA" id="LKKGWVM"/>
<dbReference type="SMART" id="SM00360">
    <property type="entry name" value="RRM"/>
    <property type="match status" value="2"/>
</dbReference>
<dbReference type="RefSeq" id="XP_002679074.1">
    <property type="nucleotide sequence ID" value="XM_002679028.1"/>
</dbReference>
<dbReference type="OrthoDB" id="277802at2759"/>
<dbReference type="SUPFAM" id="SSF54928">
    <property type="entry name" value="RNA-binding domain, RBD"/>
    <property type="match status" value="1"/>
</dbReference>
<dbReference type="InterPro" id="IPR035979">
    <property type="entry name" value="RBD_domain_sf"/>
</dbReference>
<dbReference type="KEGG" id="ngr:NAEGRDRAFT_60473"/>
<dbReference type="InParanoid" id="D2V9Y0"/>
<evidence type="ECO:0000256" key="7">
    <source>
        <dbReference type="ARBA" id="ARBA00023187"/>
    </source>
</evidence>
<evidence type="ECO:0000256" key="6">
    <source>
        <dbReference type="ARBA" id="ARBA00022884"/>
    </source>
</evidence>
<dbReference type="Pfam" id="PF00076">
    <property type="entry name" value="RRM_1"/>
    <property type="match status" value="2"/>
</dbReference>
<evidence type="ECO:0000313" key="12">
    <source>
        <dbReference type="EMBL" id="EFC46330.1"/>
    </source>
</evidence>
<evidence type="ECO:0000256" key="2">
    <source>
        <dbReference type="ARBA" id="ARBA00007243"/>
    </source>
</evidence>
<proteinExistence type="inferred from homology"/>
<keyword evidence="8" id="KW-0539">Nucleus</keyword>
<dbReference type="STRING" id="5762.D2V9Y0"/>
<feature type="domain" description="RRM" evidence="11">
    <location>
        <begin position="138"/>
        <end position="212"/>
    </location>
</feature>
<keyword evidence="9" id="KW-0687">Ribonucleoprotein</keyword>
<evidence type="ECO:0000259" key="11">
    <source>
        <dbReference type="PROSITE" id="PS50102"/>
    </source>
</evidence>
<dbReference type="VEuPathDB" id="AmoebaDB:NAEGRDRAFT_60473"/>
<evidence type="ECO:0000256" key="5">
    <source>
        <dbReference type="ARBA" id="ARBA00022737"/>
    </source>
</evidence>
<evidence type="ECO:0000256" key="3">
    <source>
        <dbReference type="ARBA" id="ARBA00022664"/>
    </source>
</evidence>
<keyword evidence="3" id="KW-0507">mRNA processing</keyword>
<accession>D2V9Y0</accession>
<dbReference type="EMBL" id="GG738859">
    <property type="protein sequence ID" value="EFC46330.1"/>
    <property type="molecule type" value="Genomic_DNA"/>
</dbReference>
<dbReference type="PROSITE" id="PS50102">
    <property type="entry name" value="RRM"/>
    <property type="match status" value="2"/>
</dbReference>
<dbReference type="eggNOG" id="KOG4206">
    <property type="taxonomic scope" value="Eukaryota"/>
</dbReference>
<reference evidence="12 13" key="1">
    <citation type="journal article" date="2010" name="Cell">
        <title>The genome of Naegleria gruberi illuminates early eukaryotic versatility.</title>
        <authorList>
            <person name="Fritz-Laylin L.K."/>
            <person name="Prochnik S.E."/>
            <person name="Ginger M.L."/>
            <person name="Dacks J.B."/>
            <person name="Carpenter M.L."/>
            <person name="Field M.C."/>
            <person name="Kuo A."/>
            <person name="Paredez A."/>
            <person name="Chapman J."/>
            <person name="Pham J."/>
            <person name="Shu S."/>
            <person name="Neupane R."/>
            <person name="Cipriano M."/>
            <person name="Mancuso J."/>
            <person name="Tu H."/>
            <person name="Salamov A."/>
            <person name="Lindquist E."/>
            <person name="Shapiro H."/>
            <person name="Lucas S."/>
            <person name="Grigoriev I.V."/>
            <person name="Cande W.Z."/>
            <person name="Fulton C."/>
            <person name="Rokhsar D.S."/>
            <person name="Dawson S.C."/>
        </authorList>
    </citation>
    <scope>NUCLEOTIDE SEQUENCE [LARGE SCALE GENOMIC DNA]</scope>
    <source>
        <strain evidence="12 13">NEG-M</strain>
    </source>
</reference>
<evidence type="ECO:0000256" key="10">
    <source>
        <dbReference type="PROSITE-ProRule" id="PRU00176"/>
    </source>
</evidence>
<dbReference type="PANTHER" id="PTHR10501">
    <property type="entry name" value="U1 SMALL NUCLEAR RIBONUCLEOPROTEIN A/U2 SMALL NUCLEAR RIBONUCLEOPROTEIN B"/>
    <property type="match status" value="1"/>
</dbReference>
<keyword evidence="6 10" id="KW-0694">RNA-binding</keyword>
<dbReference type="InterPro" id="IPR000504">
    <property type="entry name" value="RRM_dom"/>
</dbReference>
<keyword evidence="5" id="KW-0677">Repeat</keyword>
<dbReference type="GO" id="GO:0008380">
    <property type="term" value="P:RNA splicing"/>
    <property type="evidence" value="ECO:0007669"/>
    <property type="project" value="UniProtKB-KW"/>
</dbReference>
<dbReference type="CDD" id="cd12246">
    <property type="entry name" value="RRM1_U1A_like"/>
    <property type="match status" value="1"/>
</dbReference>
<feature type="domain" description="RRM" evidence="11">
    <location>
        <begin position="20"/>
        <end position="99"/>
    </location>
</feature>
<name>D2V9Y0_NAEGR</name>
<organism evidence="13">
    <name type="scientific">Naegleria gruberi</name>
    <name type="common">Amoeba</name>
    <dbReference type="NCBI Taxonomy" id="5762"/>
    <lineage>
        <taxon>Eukaryota</taxon>
        <taxon>Discoba</taxon>
        <taxon>Heterolobosea</taxon>
        <taxon>Tetramitia</taxon>
        <taxon>Eutetramitia</taxon>
        <taxon>Vahlkampfiidae</taxon>
        <taxon>Naegleria</taxon>
    </lineage>
</organism>
<dbReference type="Gene3D" id="3.30.70.330">
    <property type="match status" value="2"/>
</dbReference>